<dbReference type="Gene3D" id="3.40.50.620">
    <property type="entry name" value="HUPs"/>
    <property type="match status" value="2"/>
</dbReference>
<dbReference type="SUPFAM" id="SSF52402">
    <property type="entry name" value="Adenine nucleotide alpha hydrolases-like"/>
    <property type="match status" value="2"/>
</dbReference>
<gene>
    <name evidence="5" type="ORF">PH586_12655</name>
</gene>
<evidence type="ECO:0000256" key="3">
    <source>
        <dbReference type="ARBA" id="ARBA00022840"/>
    </source>
</evidence>
<dbReference type="InterPro" id="IPR014729">
    <property type="entry name" value="Rossmann-like_a/b/a_fold"/>
</dbReference>
<comment type="caution">
    <text evidence="5">The sequence shown here is derived from an EMBL/GenBank/DDBJ whole genome shotgun (WGS) entry which is preliminary data.</text>
</comment>
<comment type="similarity">
    <text evidence="1">Belongs to the universal stress protein A family.</text>
</comment>
<dbReference type="PRINTS" id="PR01438">
    <property type="entry name" value="UNVRSLSTRESS"/>
</dbReference>
<reference evidence="5 6" key="1">
    <citation type="submission" date="2023-01" db="EMBL/GenBank/DDBJ databases">
        <title>Pseudomonas SA3-5T sp. nov., isolated from tidal flat sediment.</title>
        <authorList>
            <person name="Kim H.S."/>
            <person name="Kim J.-S."/>
            <person name="Suh M.K."/>
            <person name="Eom M.K."/>
            <person name="Lee J.-S."/>
        </authorList>
    </citation>
    <scope>NUCLEOTIDE SEQUENCE [LARGE SCALE GENOMIC DNA]</scope>
    <source>
        <strain evidence="5 6">SA3-5</strain>
    </source>
</reference>
<dbReference type="EMBL" id="JAQJZJ010000005">
    <property type="protein sequence ID" value="MDA7087236.1"/>
    <property type="molecule type" value="Genomic_DNA"/>
</dbReference>
<evidence type="ECO:0000313" key="6">
    <source>
        <dbReference type="Proteomes" id="UP001212042"/>
    </source>
</evidence>
<sequence>MIKLLVATDLSQRSTHAIERAARLIRKQGGGDWTLVHVVDDDAPQDFVAEHVRRIERLLDEQAQQLAEQVGSRPRVLVSSGEIEPIIFEAGLGMAADLLVVGSHRKTALRDLFLGTTVERLIRGSHLPVLRVAQPAAADYQHALAALDLSPGAVHAMGSAQRLGLLDLQRCTVLHALAPFPRGKLTEATIDHRVLESQAKDALLTLQTSLQDAGLALPDSSLRVREGEPGEVIAQELLETQAELLVIATHARKGLPRLMLGSVAGALLAELSCDILCVPPQG</sequence>
<evidence type="ECO:0000313" key="5">
    <source>
        <dbReference type="EMBL" id="MDA7087236.1"/>
    </source>
</evidence>
<keyword evidence="2" id="KW-0547">Nucleotide-binding</keyword>
<keyword evidence="3" id="KW-0067">ATP-binding</keyword>
<dbReference type="PANTHER" id="PTHR46268:SF27">
    <property type="entry name" value="UNIVERSAL STRESS PROTEIN RV2623"/>
    <property type="match status" value="1"/>
</dbReference>
<dbReference type="PANTHER" id="PTHR46268">
    <property type="entry name" value="STRESS RESPONSE PROTEIN NHAX"/>
    <property type="match status" value="1"/>
</dbReference>
<dbReference type="Pfam" id="PF00582">
    <property type="entry name" value="Usp"/>
    <property type="match status" value="2"/>
</dbReference>
<dbReference type="Proteomes" id="UP001212042">
    <property type="component" value="Unassembled WGS sequence"/>
</dbReference>
<evidence type="ECO:0000256" key="2">
    <source>
        <dbReference type="ARBA" id="ARBA00022741"/>
    </source>
</evidence>
<evidence type="ECO:0000259" key="4">
    <source>
        <dbReference type="Pfam" id="PF00582"/>
    </source>
</evidence>
<keyword evidence="6" id="KW-1185">Reference proteome</keyword>
<dbReference type="CDD" id="cd00293">
    <property type="entry name" value="USP-like"/>
    <property type="match status" value="2"/>
</dbReference>
<dbReference type="RefSeq" id="WP_271348121.1">
    <property type="nucleotide sequence ID" value="NZ_JAQJZJ010000005.1"/>
</dbReference>
<dbReference type="InterPro" id="IPR006015">
    <property type="entry name" value="Universal_stress_UspA"/>
</dbReference>
<feature type="domain" description="UspA" evidence="4">
    <location>
        <begin position="3"/>
        <end position="132"/>
    </location>
</feature>
<dbReference type="InterPro" id="IPR006016">
    <property type="entry name" value="UspA"/>
</dbReference>
<accession>A0ABT4XG86</accession>
<proteinExistence type="inferred from homology"/>
<protein>
    <submittedName>
        <fullName evidence="5">Universal stress protein</fullName>
    </submittedName>
</protein>
<evidence type="ECO:0000256" key="1">
    <source>
        <dbReference type="ARBA" id="ARBA00008791"/>
    </source>
</evidence>
<feature type="domain" description="UspA" evidence="4">
    <location>
        <begin position="140"/>
        <end position="279"/>
    </location>
</feature>
<organism evidence="5 6">
    <name type="scientific">Pseudomonas aestuarii</name>
    <dbReference type="NCBI Taxonomy" id="3018340"/>
    <lineage>
        <taxon>Bacteria</taxon>
        <taxon>Pseudomonadati</taxon>
        <taxon>Pseudomonadota</taxon>
        <taxon>Gammaproteobacteria</taxon>
        <taxon>Pseudomonadales</taxon>
        <taxon>Pseudomonadaceae</taxon>
        <taxon>Pseudomonas</taxon>
    </lineage>
</organism>
<name>A0ABT4XG86_9PSED</name>